<keyword evidence="4" id="KW-1185">Reference proteome</keyword>
<keyword evidence="2" id="KW-0812">Transmembrane</keyword>
<reference evidence="3 4" key="1">
    <citation type="submission" date="2018-11" db="EMBL/GenBank/DDBJ databases">
        <title>Genome assembly of Steccherinum ochraceum LE-BIN_3174, the white-rot fungus of the Steccherinaceae family (The Residual Polyporoid clade, Polyporales, Basidiomycota).</title>
        <authorList>
            <person name="Fedorova T.V."/>
            <person name="Glazunova O.A."/>
            <person name="Landesman E.O."/>
            <person name="Moiseenko K.V."/>
            <person name="Psurtseva N.V."/>
            <person name="Savinova O.S."/>
            <person name="Shakhova N.V."/>
            <person name="Tyazhelova T.V."/>
            <person name="Vasina D.V."/>
        </authorList>
    </citation>
    <scope>NUCLEOTIDE SEQUENCE [LARGE SCALE GENOMIC DNA]</scope>
    <source>
        <strain evidence="3 4">LE-BIN_3174</strain>
    </source>
</reference>
<accession>A0A4R0RNF8</accession>
<comment type="caution">
    <text evidence="3">The sequence shown here is derived from an EMBL/GenBank/DDBJ whole genome shotgun (WGS) entry which is preliminary data.</text>
</comment>
<evidence type="ECO:0000256" key="2">
    <source>
        <dbReference type="SAM" id="Phobius"/>
    </source>
</evidence>
<evidence type="ECO:0000256" key="1">
    <source>
        <dbReference type="SAM" id="MobiDB-lite"/>
    </source>
</evidence>
<keyword evidence="2" id="KW-1133">Transmembrane helix</keyword>
<keyword evidence="2" id="KW-0472">Membrane</keyword>
<sequence>MSKQTTDYVLPAEYRKGLAEGLLEGYEVPGRPVAETPTDAVVDYLLWIKLFPNLITFCLWVHFEDVPPDMLEEYIWVHRFMIRVRGESTPQMRCDWQITPRVENEIETLACLFKLRRNLCLCLLCAFSSLIFVSYPVLTDRAMCRNPQTELYEEAVEQMKLAMGHHTEILRLEDNIHANAPWKAVPVLYSQYAEARVLTDLLDEETKEALEHVLDAADDPTASKAVHQGWHIVIARVNLALVLHTLGVESDKERELVETCVSYIRKRPECKNALRVLFEHSDPSTHPVFSVLGEDWFQDHAVSAREERRKFRACEHCKIGEPTKKLFKCKECQDAFYWDPCKFVQSVPLLHLAHPRSPPANRCAQAATEKAKALKDEGQITDRTLKHIDVLRDWLNQSYYANDDALIHALGLQHNLTRARSHIIFRIVRYVDCPRGSDVRDRCRVENMGVFLIGDVLKDIMQYSHLKSPEEAFRNIEDVVPPERRERGRVYALHCTLIATDNVFASYTCRSLSVSEDRVRRLRYDPAWREKVNRSGPPPKRMTLPSGASDAEFDYQDSASRLVSYMCSLQIS</sequence>
<dbReference type="EMBL" id="RWJN01000183">
    <property type="protein sequence ID" value="TCD65398.1"/>
    <property type="molecule type" value="Genomic_DNA"/>
</dbReference>
<dbReference type="Proteomes" id="UP000292702">
    <property type="component" value="Unassembled WGS sequence"/>
</dbReference>
<protein>
    <submittedName>
        <fullName evidence="3">Uncharacterized protein</fullName>
    </submittedName>
</protein>
<dbReference type="AlphaFoldDB" id="A0A4R0RNF8"/>
<feature type="transmembrane region" description="Helical" evidence="2">
    <location>
        <begin position="119"/>
        <end position="138"/>
    </location>
</feature>
<dbReference type="OrthoDB" id="432970at2759"/>
<name>A0A4R0RNF8_9APHY</name>
<organism evidence="3 4">
    <name type="scientific">Steccherinum ochraceum</name>
    <dbReference type="NCBI Taxonomy" id="92696"/>
    <lineage>
        <taxon>Eukaryota</taxon>
        <taxon>Fungi</taxon>
        <taxon>Dikarya</taxon>
        <taxon>Basidiomycota</taxon>
        <taxon>Agaricomycotina</taxon>
        <taxon>Agaricomycetes</taxon>
        <taxon>Polyporales</taxon>
        <taxon>Steccherinaceae</taxon>
        <taxon>Steccherinum</taxon>
    </lineage>
</organism>
<feature type="region of interest" description="Disordered" evidence="1">
    <location>
        <begin position="530"/>
        <end position="549"/>
    </location>
</feature>
<gene>
    <name evidence="3" type="ORF">EIP91_002732</name>
</gene>
<proteinExistence type="predicted"/>
<evidence type="ECO:0000313" key="4">
    <source>
        <dbReference type="Proteomes" id="UP000292702"/>
    </source>
</evidence>
<evidence type="ECO:0000313" key="3">
    <source>
        <dbReference type="EMBL" id="TCD65398.1"/>
    </source>
</evidence>